<sequence length="310" mass="34263">MNKRLVRIFTSFALIFFFIPTIAYAEIPIQSGHSGEWFDPERSGEGFFIEVLENDRMVFSWFSYDSNQNQMWLFGAGNIVNDKVVIPAFVTEGGVFGSDFDPNGVVMTEWGTVEFSFSSCNKGQAVYNSMLGFGSGAIDLTRLTMLKESYCAENPSSLEGTYTLERLSIQFSDQSVFDSENPNIAVTGAMRISENNISQEVTIFISGEDPLIVNLSGTFVDEGSVLVVTQPPNVGSALILIERDNRITTSLHVNDVGEIDFNEIQIWRKIDPSRAASTSALSKRVPPQPVATSEATIGALGRIEEIFQQR</sequence>
<keyword evidence="2" id="KW-1185">Reference proteome</keyword>
<evidence type="ECO:0000313" key="1">
    <source>
        <dbReference type="EMBL" id="ADJ28799.1"/>
    </source>
</evidence>
<dbReference type="Proteomes" id="UP000000393">
    <property type="component" value="Chromosome"/>
</dbReference>
<gene>
    <name evidence="1" type="ordered locus">Nwat_1964</name>
</gene>
<proteinExistence type="predicted"/>
<accession>D8K7C2</accession>
<dbReference type="RefSeq" id="WP_013220890.1">
    <property type="nucleotide sequence ID" value="NC_014315.1"/>
</dbReference>
<dbReference type="AlphaFoldDB" id="D8K7C2"/>
<dbReference type="eggNOG" id="ENOG502ZPJ0">
    <property type="taxonomic scope" value="Bacteria"/>
</dbReference>
<dbReference type="HOGENOM" id="CLU_077927_0_0_6"/>
<name>D8K7C2_NITWC</name>
<dbReference type="EMBL" id="CP002086">
    <property type="protein sequence ID" value="ADJ28799.1"/>
    <property type="molecule type" value="Genomic_DNA"/>
</dbReference>
<dbReference type="KEGG" id="nwa:Nwat_1964"/>
<organism evidence="1 2">
    <name type="scientific">Nitrosococcus watsoni (strain C-113)</name>
    <dbReference type="NCBI Taxonomy" id="105559"/>
    <lineage>
        <taxon>Bacteria</taxon>
        <taxon>Pseudomonadati</taxon>
        <taxon>Pseudomonadota</taxon>
        <taxon>Gammaproteobacteria</taxon>
        <taxon>Chromatiales</taxon>
        <taxon>Chromatiaceae</taxon>
        <taxon>Nitrosococcus</taxon>
    </lineage>
</organism>
<reference evidence="1 2" key="1">
    <citation type="submission" date="2010-06" db="EMBL/GenBank/DDBJ databases">
        <title>Complete sequence of chromosome of Nitrosococcus watsoni C-113.</title>
        <authorList>
            <consortium name="US DOE Joint Genome Institute"/>
            <person name="Lucas S."/>
            <person name="Copeland A."/>
            <person name="Lapidus A."/>
            <person name="Cheng J.-F."/>
            <person name="Bruce D."/>
            <person name="Goodwin L."/>
            <person name="Pitluck S."/>
            <person name="Malfatti S.A."/>
            <person name="Chain P.S.G."/>
            <person name="Land M."/>
            <person name="Hauser L."/>
            <person name="Kyrpides N."/>
            <person name="Ivanova N."/>
            <person name="Cambell M.A."/>
            <person name="Heidelberg J.F."/>
            <person name="Klotz M.G."/>
            <person name="Woyke T."/>
        </authorList>
    </citation>
    <scope>NUCLEOTIDE SEQUENCE [LARGE SCALE GENOMIC DNA]</scope>
    <source>
        <strain evidence="1 2">C-113</strain>
    </source>
</reference>
<dbReference type="STRING" id="105559.Nwat_1964"/>
<evidence type="ECO:0000313" key="2">
    <source>
        <dbReference type="Proteomes" id="UP000000393"/>
    </source>
</evidence>
<protein>
    <submittedName>
        <fullName evidence="1">Uncharacterized protein</fullName>
    </submittedName>
</protein>